<dbReference type="InterPro" id="IPR044492">
    <property type="entry name" value="P_typ_ATPase_HD_dom"/>
</dbReference>
<dbReference type="SFLD" id="SFLDF00027">
    <property type="entry name" value="p-type_atpase"/>
    <property type="match status" value="1"/>
</dbReference>
<evidence type="ECO:0000256" key="6">
    <source>
        <dbReference type="ARBA" id="ARBA00022989"/>
    </source>
</evidence>
<dbReference type="Pfam" id="PF00702">
    <property type="entry name" value="Hydrolase"/>
    <property type="match status" value="1"/>
</dbReference>
<dbReference type="NCBIfam" id="TIGR01525">
    <property type="entry name" value="ATPase-IB_hvy"/>
    <property type="match status" value="1"/>
</dbReference>
<protein>
    <recommendedName>
        <fullName evidence="8">Cd(2+)-exporting ATPase</fullName>
        <ecNumber evidence="8">7.2.2.21</ecNumber>
    </recommendedName>
</protein>
<dbReference type="PANTHER" id="PTHR48085:SF5">
    <property type="entry name" value="CADMIUM_ZINC-TRANSPORTING ATPASE HMA4-RELATED"/>
    <property type="match status" value="1"/>
</dbReference>
<dbReference type="PRINTS" id="PR00119">
    <property type="entry name" value="CATATPASE"/>
</dbReference>
<comment type="catalytic activity">
    <reaction evidence="9">
        <text>Cd(2+)(in) + ATP + H2O = Cd(2+)(out) + ADP + phosphate + H(+)</text>
        <dbReference type="Rhea" id="RHEA:12132"/>
        <dbReference type="ChEBI" id="CHEBI:15377"/>
        <dbReference type="ChEBI" id="CHEBI:15378"/>
        <dbReference type="ChEBI" id="CHEBI:30616"/>
        <dbReference type="ChEBI" id="CHEBI:43474"/>
        <dbReference type="ChEBI" id="CHEBI:48775"/>
        <dbReference type="ChEBI" id="CHEBI:456216"/>
        <dbReference type="EC" id="7.2.2.21"/>
    </reaction>
</comment>
<keyword evidence="7" id="KW-0472">Membrane</keyword>
<keyword evidence="10" id="KW-0479">Metal-binding</keyword>
<dbReference type="InterPro" id="IPR008250">
    <property type="entry name" value="ATPase_P-typ_transduc_dom_A_sf"/>
</dbReference>
<dbReference type="InterPro" id="IPR059000">
    <property type="entry name" value="ATPase_P-type_domA"/>
</dbReference>
<dbReference type="Gene3D" id="3.40.50.1000">
    <property type="entry name" value="HAD superfamily/HAD-like"/>
    <property type="match status" value="1"/>
</dbReference>
<dbReference type="InterPro" id="IPR051014">
    <property type="entry name" value="Cation_Transport_ATPase_IB"/>
</dbReference>
<gene>
    <name evidence="12" type="ORF">AAA081_08795</name>
</gene>
<dbReference type="NCBIfam" id="TIGR01494">
    <property type="entry name" value="ATPase_P-type"/>
    <property type="match status" value="1"/>
</dbReference>
<comment type="similarity">
    <text evidence="2 10">Belongs to the cation transport ATPase (P-type) (TC 3.A.3) family. Type IB subfamily.</text>
</comment>
<dbReference type="PROSITE" id="PS00154">
    <property type="entry name" value="ATPASE_E1_E2"/>
    <property type="match status" value="1"/>
</dbReference>
<dbReference type="SUPFAM" id="SSF56784">
    <property type="entry name" value="HAD-like"/>
    <property type="match status" value="1"/>
</dbReference>
<accession>A0ABV1J872</accession>
<evidence type="ECO:0000256" key="1">
    <source>
        <dbReference type="ARBA" id="ARBA00004141"/>
    </source>
</evidence>
<dbReference type="SFLD" id="SFLDG00002">
    <property type="entry name" value="C1.7:_P-type_atpase_like"/>
    <property type="match status" value="1"/>
</dbReference>
<dbReference type="PROSITE" id="PS01229">
    <property type="entry name" value="COF_2"/>
    <property type="match status" value="1"/>
</dbReference>
<keyword evidence="3" id="KW-0104">Cadmium</keyword>
<keyword evidence="10" id="KW-0547">Nucleotide-binding</keyword>
<evidence type="ECO:0000256" key="4">
    <source>
        <dbReference type="ARBA" id="ARBA00022692"/>
    </source>
</evidence>
<dbReference type="Pfam" id="PF00122">
    <property type="entry name" value="E1-E2_ATPase"/>
    <property type="match status" value="1"/>
</dbReference>
<sequence>MKIAIAHRIPGRTRFSTTYNLSYDRANKIKYLLEQVPGVSYAKVSPVSGSIIVGHDDDEGLKRACRVLLDLELASLDDFEIEDTSYIPLEEKELFHIIRDAFEVRFVMKNFLPMPIRTVVTLVRASKFMKRGLIALSERKLNVEVLDATAIGVSLATNDFGAASSIMFLLNLGEKLEDWTLKKSQSDLVRTLELNIDKVFVVDGEEKFVKNLHDVAIGDVVEVTMGTTIPVDGTVIKGVGTVNQSSFTGESVPVKKEEGKTVFAGTVLEEGMLHIKTEKLYNESRINNIIKMIGESEKNKSMAQKKAESMADSLVKYSFLGAGLSYALTGSVQKAKAFLMVDYSCALKLTIPIAVMKAMSQSGQMDVLVKGGKYLENLAQADTIVFDKTGTLTKSTPTVEKVIAFDGHSEDECLRIAACLEEHFPHSIANAVVDAAVRRDLRHEEMHSETEYIVAHGISSKIDGKTALIGSAHFIFDDENVHLPLAKEALIEELKENYSLLYLAYDGELIAVLCISDPIREDAKETVDALRALGFTNIAMLTGDAENSARFVANELGLDYYRSQVLPEDKAEYIHAQKAMGRKVVMIGDGINDSVALSGADVGIAMHKGADIAREIADIAIGSDDLASIVNVVKIAKELDKRIKKDYNQIIGFNTLLIALGYFGVISNTTSSFLHNSSTVAIGMENMRNYALA</sequence>
<dbReference type="PANTHER" id="PTHR48085">
    <property type="entry name" value="CADMIUM/ZINC-TRANSPORTING ATPASE HMA2-RELATED"/>
    <property type="match status" value="1"/>
</dbReference>
<organism evidence="12 13">
    <name type="scientific">Aedoeadaptatus acetigenes</name>
    <dbReference type="NCBI Taxonomy" id="2981723"/>
    <lineage>
        <taxon>Bacteria</taxon>
        <taxon>Bacillati</taxon>
        <taxon>Bacillota</taxon>
        <taxon>Tissierellia</taxon>
        <taxon>Tissierellales</taxon>
        <taxon>Peptoniphilaceae</taxon>
        <taxon>Aedoeadaptatus</taxon>
    </lineage>
</organism>
<dbReference type="SUPFAM" id="SSF81653">
    <property type="entry name" value="Calcium ATPase, transduction domain A"/>
    <property type="match status" value="1"/>
</dbReference>
<evidence type="ECO:0000256" key="7">
    <source>
        <dbReference type="ARBA" id="ARBA00023136"/>
    </source>
</evidence>
<evidence type="ECO:0000256" key="8">
    <source>
        <dbReference type="ARBA" id="ARBA00039103"/>
    </source>
</evidence>
<keyword evidence="6" id="KW-1133">Transmembrane helix</keyword>
<dbReference type="EC" id="7.2.2.21" evidence="8"/>
<dbReference type="Gene3D" id="2.70.150.10">
    <property type="entry name" value="Calcium-transporting ATPase, cytoplasmic transduction domain A"/>
    <property type="match status" value="1"/>
</dbReference>
<evidence type="ECO:0000256" key="9">
    <source>
        <dbReference type="ARBA" id="ARBA00049338"/>
    </source>
</evidence>
<evidence type="ECO:0000313" key="12">
    <source>
        <dbReference type="EMBL" id="MEQ3354388.1"/>
    </source>
</evidence>
<dbReference type="InterPro" id="IPR001757">
    <property type="entry name" value="P_typ_ATPase"/>
</dbReference>
<evidence type="ECO:0000256" key="10">
    <source>
        <dbReference type="RuleBase" id="RU362081"/>
    </source>
</evidence>
<keyword evidence="10" id="KW-1003">Cell membrane</keyword>
<keyword evidence="10" id="KW-0067">ATP-binding</keyword>
<dbReference type="CDD" id="cd07550">
    <property type="entry name" value="P-type_ATPase_HM"/>
    <property type="match status" value="1"/>
</dbReference>
<proteinExistence type="inferred from homology"/>
<evidence type="ECO:0000256" key="2">
    <source>
        <dbReference type="ARBA" id="ARBA00006024"/>
    </source>
</evidence>
<evidence type="ECO:0000256" key="5">
    <source>
        <dbReference type="ARBA" id="ARBA00022967"/>
    </source>
</evidence>
<keyword evidence="13" id="KW-1185">Reference proteome</keyword>
<keyword evidence="5" id="KW-1278">Translocase</keyword>
<comment type="caution">
    <text evidence="12">The sequence shown here is derived from an EMBL/GenBank/DDBJ whole genome shotgun (WGS) entry which is preliminary data.</text>
</comment>
<feature type="domain" description="P-type ATPase A" evidence="11">
    <location>
        <begin position="196"/>
        <end position="293"/>
    </location>
</feature>
<name>A0ABV1J872_9FIRM</name>
<evidence type="ECO:0000259" key="11">
    <source>
        <dbReference type="Pfam" id="PF00122"/>
    </source>
</evidence>
<reference evidence="12 13" key="1">
    <citation type="submission" date="2024-04" db="EMBL/GenBank/DDBJ databases">
        <title>Human intestinal bacterial collection.</title>
        <authorList>
            <person name="Pauvert C."/>
            <person name="Hitch T.C.A."/>
            <person name="Clavel T."/>
        </authorList>
    </citation>
    <scope>NUCLEOTIDE SEQUENCE [LARGE SCALE GENOMIC DNA]</scope>
    <source>
        <strain evidence="12 13">CLA-SR-H026</strain>
    </source>
</reference>
<dbReference type="Proteomes" id="UP001481872">
    <property type="component" value="Unassembled WGS sequence"/>
</dbReference>
<comment type="subcellular location">
    <subcellularLocation>
        <location evidence="10">Cell membrane</location>
    </subcellularLocation>
    <subcellularLocation>
        <location evidence="1">Membrane</location>
        <topology evidence="1">Multi-pass membrane protein</topology>
    </subcellularLocation>
</comment>
<dbReference type="RefSeq" id="WP_349054659.1">
    <property type="nucleotide sequence ID" value="NZ_JBBNPS010000042.1"/>
</dbReference>
<keyword evidence="4" id="KW-0812">Transmembrane</keyword>
<dbReference type="Gene3D" id="3.40.1110.10">
    <property type="entry name" value="Calcium-transporting ATPase, cytoplasmic domain N"/>
    <property type="match status" value="1"/>
</dbReference>
<dbReference type="InterPro" id="IPR018303">
    <property type="entry name" value="ATPase_P-typ_P_site"/>
</dbReference>
<dbReference type="SFLD" id="SFLDS00003">
    <property type="entry name" value="Haloacid_Dehalogenase"/>
    <property type="match status" value="1"/>
</dbReference>
<evidence type="ECO:0000313" key="13">
    <source>
        <dbReference type="Proteomes" id="UP001481872"/>
    </source>
</evidence>
<evidence type="ECO:0000256" key="3">
    <source>
        <dbReference type="ARBA" id="ARBA00022539"/>
    </source>
</evidence>
<dbReference type="InterPro" id="IPR023214">
    <property type="entry name" value="HAD_sf"/>
</dbReference>
<dbReference type="EMBL" id="JBBNPS010000042">
    <property type="protein sequence ID" value="MEQ3354388.1"/>
    <property type="molecule type" value="Genomic_DNA"/>
</dbReference>
<dbReference type="InterPro" id="IPR023299">
    <property type="entry name" value="ATPase_P-typ_cyto_dom_N"/>
</dbReference>
<dbReference type="InterPro" id="IPR027256">
    <property type="entry name" value="P-typ_ATPase_IB"/>
</dbReference>
<dbReference type="InterPro" id="IPR036412">
    <property type="entry name" value="HAD-like_sf"/>
</dbReference>